<dbReference type="Gene3D" id="3.30.300.180">
    <property type="match status" value="1"/>
</dbReference>
<dbReference type="InterPro" id="IPR024633">
    <property type="entry name" value="DnaA_N_dom"/>
</dbReference>
<protein>
    <submittedName>
        <fullName evidence="2">Chromosomal replication initiator protein DnaA</fullName>
    </submittedName>
</protein>
<feature type="domain" description="DnaA N-terminal" evidence="1">
    <location>
        <begin position="7"/>
        <end position="55"/>
    </location>
</feature>
<reference evidence="2" key="1">
    <citation type="journal article" date="2013" name="Environ. Microbiol.">
        <title>Microbiota from the distal guts of lean and obese adolescents exhibit partial functional redundancy besides clear differences in community structure.</title>
        <authorList>
            <person name="Ferrer M."/>
            <person name="Ruiz A."/>
            <person name="Lanza F."/>
            <person name="Haange S.B."/>
            <person name="Oberbach A."/>
            <person name="Till H."/>
            <person name="Bargiela R."/>
            <person name="Campoy C."/>
            <person name="Segura M.T."/>
            <person name="Richter M."/>
            <person name="von Bergen M."/>
            <person name="Seifert J."/>
            <person name="Suarez A."/>
        </authorList>
    </citation>
    <scope>NUCLEOTIDE SEQUENCE</scope>
</reference>
<comment type="caution">
    <text evidence="2">The sequence shown here is derived from an EMBL/GenBank/DDBJ whole genome shotgun (WGS) entry which is preliminary data.</text>
</comment>
<name>K1TBA2_9ZZZZ</name>
<proteinExistence type="predicted"/>
<feature type="non-terminal residue" evidence="2">
    <location>
        <position position="139"/>
    </location>
</feature>
<gene>
    <name evidence="2" type="ORF">OBE_11024</name>
</gene>
<dbReference type="Pfam" id="PF11638">
    <property type="entry name" value="DnaA_N"/>
    <property type="match status" value="1"/>
</dbReference>
<evidence type="ECO:0000313" key="2">
    <source>
        <dbReference type="EMBL" id="EKC56516.1"/>
    </source>
</evidence>
<evidence type="ECO:0000259" key="1">
    <source>
        <dbReference type="Pfam" id="PF11638"/>
    </source>
</evidence>
<sequence length="139" mass="15921">MKKRLTLTPTAMKLWIEPLKPLKLNNNHVMLYVESQFSKDMTMANFKTVMEEAFSDLLGFDVEVEILCSEDLTVEQKLKYGIESYADSSPKELQKELDDDDIVKTRLKNSELASNYQHTFDTFIVGDNNKLAYAACKAV</sequence>
<dbReference type="InterPro" id="IPR038454">
    <property type="entry name" value="DnaA_N_sf"/>
</dbReference>
<dbReference type="EMBL" id="AJWZ01007577">
    <property type="protein sequence ID" value="EKC56516.1"/>
    <property type="molecule type" value="Genomic_DNA"/>
</dbReference>
<accession>K1TBA2</accession>
<dbReference type="AlphaFoldDB" id="K1TBA2"/>
<organism evidence="2">
    <name type="scientific">human gut metagenome</name>
    <dbReference type="NCBI Taxonomy" id="408170"/>
    <lineage>
        <taxon>unclassified sequences</taxon>
        <taxon>metagenomes</taxon>
        <taxon>organismal metagenomes</taxon>
    </lineage>
</organism>